<proteinExistence type="predicted"/>
<gene>
    <name evidence="1" type="ORF">EC40967_4732</name>
</gene>
<comment type="caution">
    <text evidence="1">The sequence shown here is derived from an EMBL/GenBank/DDBJ whole genome shotgun (WGS) entry which is preliminary data.</text>
</comment>
<sequence length="54" mass="6276">MMISYQELVRTFLNRRGFNQVLPIEKIDIIITDDAVSEVDKLALQKTRVKLITV</sequence>
<accession>A0AAN4AHK6</accession>
<evidence type="ECO:0000313" key="2">
    <source>
        <dbReference type="Proteomes" id="UP000003866"/>
    </source>
</evidence>
<organism evidence="1 2">
    <name type="scientific">Escherichia coli 4.0967</name>
    <dbReference type="NCBI Taxonomy" id="869687"/>
    <lineage>
        <taxon>Bacteria</taxon>
        <taxon>Pseudomonadati</taxon>
        <taxon>Pseudomonadota</taxon>
        <taxon>Gammaproteobacteria</taxon>
        <taxon>Enterobacterales</taxon>
        <taxon>Enterobacteriaceae</taxon>
        <taxon>Escherichia</taxon>
    </lineage>
</organism>
<name>A0AAN4AHK6_ECOLX</name>
<dbReference type="AlphaFoldDB" id="A0AAN4AHK6"/>
<dbReference type="Proteomes" id="UP000003866">
    <property type="component" value="Unassembled WGS sequence"/>
</dbReference>
<protein>
    <submittedName>
        <fullName evidence="1">Uncharacterized protein</fullName>
    </submittedName>
</protein>
<reference evidence="1 2" key="1">
    <citation type="submission" date="2011-12" db="EMBL/GenBank/DDBJ databases">
        <authorList>
            <person name="Brinkac L."/>
            <person name="Radune D."/>
            <person name="Sanka R."/>
            <person name="Selengut J."/>
            <person name="DebRoy C."/>
            <person name="Feng P."/>
            <person name="Fratamico P.M."/>
            <person name="Kapur V."/>
            <person name="Kariyawasam S."/>
            <person name="Losada L."/>
            <person name="Nierman W.C."/>
            <person name="Nelson K."/>
        </authorList>
    </citation>
    <scope>NUCLEOTIDE SEQUENCE [LARGE SCALE GENOMIC DNA]</scope>
    <source>
        <strain evidence="1 2">4.0967</strain>
    </source>
</reference>
<dbReference type="EMBL" id="AFAA02000007">
    <property type="protein sequence ID" value="EII37362.1"/>
    <property type="molecule type" value="Genomic_DNA"/>
</dbReference>
<evidence type="ECO:0000313" key="1">
    <source>
        <dbReference type="EMBL" id="EII37362.1"/>
    </source>
</evidence>